<dbReference type="PANTHER" id="PTHR47976">
    <property type="entry name" value="G-TYPE LECTIN S-RECEPTOR-LIKE SERINE/THREONINE-PROTEIN KINASE SD2-5"/>
    <property type="match status" value="1"/>
</dbReference>
<organism evidence="2 3">
    <name type="scientific">Vitis rotundifolia</name>
    <name type="common">Muscadine grape</name>
    <dbReference type="NCBI Taxonomy" id="103349"/>
    <lineage>
        <taxon>Eukaryota</taxon>
        <taxon>Viridiplantae</taxon>
        <taxon>Streptophyta</taxon>
        <taxon>Embryophyta</taxon>
        <taxon>Tracheophyta</taxon>
        <taxon>Spermatophyta</taxon>
        <taxon>Magnoliopsida</taxon>
        <taxon>eudicotyledons</taxon>
        <taxon>Gunneridae</taxon>
        <taxon>Pentapetalae</taxon>
        <taxon>rosids</taxon>
        <taxon>Vitales</taxon>
        <taxon>Vitaceae</taxon>
        <taxon>Viteae</taxon>
        <taxon>Vitis</taxon>
    </lineage>
</organism>
<name>A0AA38ZC46_VITRO</name>
<accession>A0AA38ZC46</accession>
<protein>
    <submittedName>
        <fullName evidence="2">Uncharacterized protein</fullName>
    </submittedName>
</protein>
<evidence type="ECO:0000313" key="3">
    <source>
        <dbReference type="Proteomes" id="UP001168098"/>
    </source>
</evidence>
<keyword evidence="3" id="KW-1185">Reference proteome</keyword>
<dbReference type="Gene3D" id="1.10.510.10">
    <property type="entry name" value="Transferase(Phosphotransferase) domain 1"/>
    <property type="match status" value="1"/>
</dbReference>
<dbReference type="AlphaFoldDB" id="A0AA38ZC46"/>
<sequence>MLLEIISCRKCTDFQTQNEEEAIITDWANDCYRGHRLDKLVENDDDARSDTRLERLVMVAIWCIQEDPCLRPSMRNVIQMLEGVVAVPMPPISFPL</sequence>
<keyword evidence="1" id="KW-0732">Signal</keyword>
<reference evidence="2 3" key="1">
    <citation type="journal article" date="2023" name="BMC Biotechnol.">
        <title>Vitis rotundifolia cv Carlos genome sequencing.</title>
        <authorList>
            <person name="Huff M."/>
            <person name="Hulse-Kemp A."/>
            <person name="Scheffler B."/>
            <person name="Youngblood R."/>
            <person name="Simpson S."/>
            <person name="Babiker E."/>
            <person name="Staton M."/>
        </authorList>
    </citation>
    <scope>NUCLEOTIDE SEQUENCE [LARGE SCALE GENOMIC DNA]</scope>
    <source>
        <tissue evidence="2">Leaf</tissue>
    </source>
</reference>
<dbReference type="PANTHER" id="PTHR47976:SF116">
    <property type="entry name" value="RECEPTOR-LIKE SERINE_THREONINE-PROTEIN KINASE"/>
    <property type="match status" value="1"/>
</dbReference>
<comment type="caution">
    <text evidence="2">The sequence shown here is derived from an EMBL/GenBank/DDBJ whole genome shotgun (WGS) entry which is preliminary data.</text>
</comment>
<evidence type="ECO:0000313" key="2">
    <source>
        <dbReference type="EMBL" id="KAJ9685842.1"/>
    </source>
</evidence>
<gene>
    <name evidence="2" type="ORF">PVL29_017778</name>
</gene>
<dbReference type="InterPro" id="IPR051343">
    <property type="entry name" value="G-type_lectin_kinases/EP1-like"/>
</dbReference>
<proteinExistence type="predicted"/>
<dbReference type="Proteomes" id="UP001168098">
    <property type="component" value="Unassembled WGS sequence"/>
</dbReference>
<dbReference type="EMBL" id="JARBHA010000013">
    <property type="protein sequence ID" value="KAJ9685842.1"/>
    <property type="molecule type" value="Genomic_DNA"/>
</dbReference>
<evidence type="ECO:0000256" key="1">
    <source>
        <dbReference type="ARBA" id="ARBA00022729"/>
    </source>
</evidence>